<dbReference type="InterPro" id="IPR003593">
    <property type="entry name" value="AAA+_ATPase"/>
</dbReference>
<dbReference type="InterPro" id="IPR011527">
    <property type="entry name" value="ABC1_TM_dom"/>
</dbReference>
<dbReference type="PROSITE" id="PS50929">
    <property type="entry name" value="ABC_TM1F"/>
    <property type="match status" value="2"/>
</dbReference>
<dbReference type="InterPro" id="IPR017871">
    <property type="entry name" value="ABC_transporter-like_CS"/>
</dbReference>
<dbReference type="Pfam" id="PF00005">
    <property type="entry name" value="ABC_tran"/>
    <property type="match status" value="2"/>
</dbReference>
<dbReference type="InParanoid" id="A0A1V8T9L7"/>
<gene>
    <name evidence="13" type="ORF">B0A48_06674</name>
</gene>
<feature type="transmembrane region" description="Helical" evidence="10">
    <location>
        <begin position="936"/>
        <end position="958"/>
    </location>
</feature>
<sequence length="1279" mass="137720">MSVVDFTQVSVASRELAMSIDRQVIDLLAMNGSNFEGGNHMDLKYLSEALQYHTQSGTSVWQKTQKPKTSSDDTPARTTLRGAAVESQLSSATEHGIDNGFSAPTLDPGQPRDLKTVVGRLSSRVYKQLLGLDPFKASFPSLHRSNLSDRKTKSMATLGLIAAIAAGIPLPIMFDIFGKIINAFPPTEQEIRIRITQLLSLAVAYFTMTTFYMSVFGRVGDTIAITVREKLLNCLLHLDQAYYDTNDLDVTALLTAKVETIQVGTSEKLSKWALCSMRSSLVFYFVIPAMVIIVALGSHWVSKLTTQLTKASESANALRESALRAIKVVQAFDIENDLCRKQKVSLQSNLGISIRKAIISACMFGSMYGVAYAANGLAFFVGSRMTAGGEAGTAYAVCLLILDASFVVGQFAPLLEILARATAAGEEIESLMEQTKQAEVCWSAESETSPLCLHGQAVSFKGVQFSYPARPTAKVLNDLSLQFQPGTFNAVVGTSGGGKSTLVSLLLKIYESYSGTIRIGTHDLRRIDAAQLRAQISVVEQESILFKGSIRDNILHGLTDRYIPDASKHERCQEALLASGVNFIDALPNGLDSVIDNSLQLSGGQKQRLCLARALINRPAVLILDEPTSALDARSETLVAQTVSRVATSGTTVIMIAHRLSTILGADNIVVLSDGKVVESGTPDAVAVPGTIFNGLLETQGTTLTTSDSDVSSDSIPMPDKALEISSAGSITTSAAGNKVEPTEETASSRVVVKELARLIKADALLISVGLFCSAVSGAIIVGEAIVFGNLITLLNSDTPNLNDDIRFYCLMFFILACIALVSYAGSGSAFGVASARLTGRIQRSLFRTMLRQDMEWFAAPGRSLHELMARINSDAGNLAALSGVVIEDRHRNAYNDACAIAAEACRNIRTMTILGMEDGVLERYKKALRGPFKSGLRFTIAANDLLAFSFAVTYFVYSLAYWWGSKQVREGTSTSTQFFIILPALLFSAQGAGQAFSLTPEITRAKSAARNIVRLLSLRPTILCDANLQDVAGRDFSALSLIEKPGGSTPLKIIFDNVSLHYNNDSNPALRDVSLSITEGQSIALIGPSGAGKSTAITLIERFLDPSSGSIYIDGIDIRNMSARKLRSRMSLVPQETDLFPGSISYNVELGAAPGQTVTHLPDGYNTDCSSNSSAKLSGGQRQRIAIARAMIRKPEILLLDEPTSALDAYSERVVQDSLEAASKGRTTITVAHRLASVQAADRIFVFDERRIVERGTHSELINMRGLYVSMAKAQSVA</sequence>
<dbReference type="STRING" id="1507870.A0A1V8T9L7"/>
<evidence type="ECO:0000256" key="6">
    <source>
        <dbReference type="ARBA" id="ARBA00022840"/>
    </source>
</evidence>
<comment type="caution">
    <text evidence="13">The sequence shown here is derived from an EMBL/GenBank/DDBJ whole genome shotgun (WGS) entry which is preliminary data.</text>
</comment>
<dbReference type="Gene3D" id="3.40.50.300">
    <property type="entry name" value="P-loop containing nucleotide triphosphate hydrolases"/>
    <property type="match status" value="2"/>
</dbReference>
<dbReference type="SMART" id="SM00382">
    <property type="entry name" value="AAA"/>
    <property type="match status" value="2"/>
</dbReference>
<dbReference type="GO" id="GO:0016887">
    <property type="term" value="F:ATP hydrolysis activity"/>
    <property type="evidence" value="ECO:0007669"/>
    <property type="project" value="InterPro"/>
</dbReference>
<dbReference type="PANTHER" id="PTHR43394:SF1">
    <property type="entry name" value="ATP-BINDING CASSETTE SUB-FAMILY B MEMBER 10, MITOCHONDRIAL"/>
    <property type="match status" value="1"/>
</dbReference>
<evidence type="ECO:0000256" key="9">
    <source>
        <dbReference type="SAM" id="MobiDB-lite"/>
    </source>
</evidence>
<evidence type="ECO:0000259" key="12">
    <source>
        <dbReference type="PROSITE" id="PS50929"/>
    </source>
</evidence>
<keyword evidence="3" id="KW-0813">Transport</keyword>
<dbReference type="GO" id="GO:0140359">
    <property type="term" value="F:ABC-type transporter activity"/>
    <property type="evidence" value="ECO:0007669"/>
    <property type="project" value="InterPro"/>
</dbReference>
<dbReference type="FunFam" id="3.40.50.300:FF:000604">
    <property type="entry name" value="ABC transporter B family member 28"/>
    <property type="match status" value="1"/>
</dbReference>
<dbReference type="InterPro" id="IPR003439">
    <property type="entry name" value="ABC_transporter-like_ATP-bd"/>
</dbReference>
<dbReference type="Gene3D" id="1.20.1560.10">
    <property type="entry name" value="ABC transporter type 1, transmembrane domain"/>
    <property type="match status" value="2"/>
</dbReference>
<evidence type="ECO:0000256" key="4">
    <source>
        <dbReference type="ARBA" id="ARBA00022692"/>
    </source>
</evidence>
<evidence type="ECO:0000256" key="2">
    <source>
        <dbReference type="ARBA" id="ARBA00007577"/>
    </source>
</evidence>
<evidence type="ECO:0000313" key="14">
    <source>
        <dbReference type="Proteomes" id="UP000192596"/>
    </source>
</evidence>
<feature type="domain" description="ABC transporter" evidence="11">
    <location>
        <begin position="1054"/>
        <end position="1275"/>
    </location>
</feature>
<feature type="transmembrane region" description="Helical" evidence="10">
    <location>
        <begin position="806"/>
        <end position="834"/>
    </location>
</feature>
<feature type="region of interest" description="Disordered" evidence="9">
    <location>
        <begin position="57"/>
        <end position="77"/>
    </location>
</feature>
<feature type="transmembrane region" description="Helical" evidence="10">
    <location>
        <begin position="764"/>
        <end position="786"/>
    </location>
</feature>
<keyword evidence="6" id="KW-0067">ATP-binding</keyword>
<dbReference type="InterPro" id="IPR039421">
    <property type="entry name" value="Type_1_exporter"/>
</dbReference>
<comment type="subcellular location">
    <subcellularLocation>
        <location evidence="1">Membrane</location>
        <topology evidence="1">Multi-pass membrane protein</topology>
    </subcellularLocation>
</comment>
<dbReference type="CDD" id="cd18577">
    <property type="entry name" value="ABC_6TM_Pgp_ABCB1_D1_like"/>
    <property type="match status" value="1"/>
</dbReference>
<dbReference type="OrthoDB" id="6500128at2759"/>
<feature type="domain" description="ABC transmembrane type-1" evidence="12">
    <location>
        <begin position="769"/>
        <end position="1005"/>
    </location>
</feature>
<dbReference type="InterPro" id="IPR036640">
    <property type="entry name" value="ABC1_TM_sf"/>
</dbReference>
<dbReference type="PANTHER" id="PTHR43394">
    <property type="entry name" value="ATP-DEPENDENT PERMEASE MDL1, MITOCHONDRIAL"/>
    <property type="match status" value="1"/>
</dbReference>
<reference evidence="14" key="1">
    <citation type="submission" date="2017-03" db="EMBL/GenBank/DDBJ databases">
        <title>Genomes of endolithic fungi from Antarctica.</title>
        <authorList>
            <person name="Coleine C."/>
            <person name="Masonjones S."/>
            <person name="Stajich J.E."/>
        </authorList>
    </citation>
    <scope>NUCLEOTIDE SEQUENCE [LARGE SCALE GENOMIC DNA]</scope>
    <source>
        <strain evidence="14">CCFEE 5527</strain>
    </source>
</reference>
<keyword evidence="4 10" id="KW-0812">Transmembrane</keyword>
<dbReference type="FunFam" id="3.40.50.300:FF:000913">
    <property type="entry name" value="ABC multidrug transporter SitT"/>
    <property type="match status" value="1"/>
</dbReference>
<dbReference type="CDD" id="cd18578">
    <property type="entry name" value="ABC_6TM_Pgp_ABCB1_D2_like"/>
    <property type="match status" value="1"/>
</dbReference>
<feature type="domain" description="ABC transmembrane type-1" evidence="12">
    <location>
        <begin position="158"/>
        <end position="420"/>
    </location>
</feature>
<organism evidence="13 14">
    <name type="scientific">Cryoendolithus antarcticus</name>
    <dbReference type="NCBI Taxonomy" id="1507870"/>
    <lineage>
        <taxon>Eukaryota</taxon>
        <taxon>Fungi</taxon>
        <taxon>Dikarya</taxon>
        <taxon>Ascomycota</taxon>
        <taxon>Pezizomycotina</taxon>
        <taxon>Dothideomycetes</taxon>
        <taxon>Dothideomycetidae</taxon>
        <taxon>Cladosporiales</taxon>
        <taxon>Cladosporiaceae</taxon>
        <taxon>Cryoendolithus</taxon>
    </lineage>
</organism>
<feature type="transmembrane region" description="Helical" evidence="10">
    <location>
        <begin position="357"/>
        <end position="381"/>
    </location>
</feature>
<comment type="similarity">
    <text evidence="2">Belongs to the ABC transporter superfamily. ABCB family. Multidrug resistance exporter (TC 3.A.1.201) subfamily.</text>
</comment>
<dbReference type="GO" id="GO:0005524">
    <property type="term" value="F:ATP binding"/>
    <property type="evidence" value="ECO:0007669"/>
    <property type="project" value="UniProtKB-KW"/>
</dbReference>
<keyword evidence="14" id="KW-1185">Reference proteome</keyword>
<dbReference type="AlphaFoldDB" id="A0A1V8T9L7"/>
<evidence type="ECO:0000256" key="7">
    <source>
        <dbReference type="ARBA" id="ARBA00022989"/>
    </source>
</evidence>
<keyword evidence="5" id="KW-0547">Nucleotide-binding</keyword>
<evidence type="ECO:0000256" key="8">
    <source>
        <dbReference type="ARBA" id="ARBA00023136"/>
    </source>
</evidence>
<feature type="transmembrane region" description="Helical" evidence="10">
    <location>
        <begin position="155"/>
        <end position="177"/>
    </location>
</feature>
<evidence type="ECO:0000256" key="10">
    <source>
        <dbReference type="SAM" id="Phobius"/>
    </source>
</evidence>
<protein>
    <submittedName>
        <fullName evidence="13">Uncharacterized protein</fullName>
    </submittedName>
</protein>
<dbReference type="EMBL" id="NAJO01000013">
    <property type="protein sequence ID" value="OQO07882.1"/>
    <property type="molecule type" value="Genomic_DNA"/>
</dbReference>
<evidence type="ECO:0000256" key="1">
    <source>
        <dbReference type="ARBA" id="ARBA00004141"/>
    </source>
</evidence>
<proteinExistence type="inferred from homology"/>
<dbReference type="SUPFAM" id="SSF52540">
    <property type="entry name" value="P-loop containing nucleoside triphosphate hydrolases"/>
    <property type="match status" value="2"/>
</dbReference>
<dbReference type="PROSITE" id="PS00211">
    <property type="entry name" value="ABC_TRANSPORTER_1"/>
    <property type="match status" value="2"/>
</dbReference>
<evidence type="ECO:0000313" key="13">
    <source>
        <dbReference type="EMBL" id="OQO07882.1"/>
    </source>
</evidence>
<feature type="transmembrane region" description="Helical" evidence="10">
    <location>
        <begin position="281"/>
        <end position="301"/>
    </location>
</feature>
<evidence type="ECO:0000256" key="5">
    <source>
        <dbReference type="ARBA" id="ARBA00022741"/>
    </source>
</evidence>
<dbReference type="InterPro" id="IPR027417">
    <property type="entry name" value="P-loop_NTPase"/>
</dbReference>
<keyword evidence="7 10" id="KW-1133">Transmembrane helix</keyword>
<dbReference type="GO" id="GO:0016020">
    <property type="term" value="C:membrane"/>
    <property type="evidence" value="ECO:0007669"/>
    <property type="project" value="UniProtKB-SubCell"/>
</dbReference>
<dbReference type="PROSITE" id="PS50893">
    <property type="entry name" value="ABC_TRANSPORTER_2"/>
    <property type="match status" value="2"/>
</dbReference>
<dbReference type="Proteomes" id="UP000192596">
    <property type="component" value="Unassembled WGS sequence"/>
</dbReference>
<feature type="domain" description="ABC transporter" evidence="11">
    <location>
        <begin position="458"/>
        <end position="699"/>
    </location>
</feature>
<accession>A0A1V8T9L7</accession>
<evidence type="ECO:0000256" key="3">
    <source>
        <dbReference type="ARBA" id="ARBA00022448"/>
    </source>
</evidence>
<keyword evidence="8 10" id="KW-0472">Membrane</keyword>
<evidence type="ECO:0000259" key="11">
    <source>
        <dbReference type="PROSITE" id="PS50893"/>
    </source>
</evidence>
<dbReference type="Pfam" id="PF00664">
    <property type="entry name" value="ABC_membrane"/>
    <property type="match status" value="3"/>
</dbReference>
<feature type="transmembrane region" description="Helical" evidence="10">
    <location>
        <begin position="198"/>
        <end position="216"/>
    </location>
</feature>
<name>A0A1V8T9L7_9PEZI</name>
<dbReference type="GO" id="GO:0005737">
    <property type="term" value="C:cytoplasm"/>
    <property type="evidence" value="ECO:0007669"/>
    <property type="project" value="UniProtKB-ARBA"/>
</dbReference>
<feature type="compositionally biased region" description="Polar residues" evidence="9">
    <location>
        <begin position="57"/>
        <end position="68"/>
    </location>
</feature>
<dbReference type="SUPFAM" id="SSF90123">
    <property type="entry name" value="ABC transporter transmembrane region"/>
    <property type="match status" value="2"/>
</dbReference>